<dbReference type="SUPFAM" id="SSF52540">
    <property type="entry name" value="P-loop containing nucleoside triphosphate hydrolases"/>
    <property type="match status" value="1"/>
</dbReference>
<proteinExistence type="predicted"/>
<dbReference type="InterPro" id="IPR027417">
    <property type="entry name" value="P-loop_NTPase"/>
</dbReference>
<dbReference type="AlphaFoldDB" id="A0AAW8Q9M5"/>
<reference evidence="1" key="1">
    <citation type="submission" date="2023-06" db="EMBL/GenBank/DDBJ databases">
        <title>Genomic Diversity of Vibrio spp. and Metagenomic Analysis of Pathogens in Florida Gulf Coastal Waters Following Hurricane Ian.</title>
        <authorList>
            <person name="Brumfield K.D."/>
        </authorList>
    </citation>
    <scope>NUCLEOTIDE SEQUENCE</scope>
    <source>
        <strain evidence="1">WBS2B-138</strain>
    </source>
</reference>
<dbReference type="RefSeq" id="WP_140104074.1">
    <property type="nucleotide sequence ID" value="NZ_CP034285.1"/>
</dbReference>
<evidence type="ECO:0008006" key="3">
    <source>
        <dbReference type="Google" id="ProtNLM"/>
    </source>
</evidence>
<organism evidence="1 2">
    <name type="scientific">Vibrio parahaemolyticus</name>
    <dbReference type="NCBI Taxonomy" id="670"/>
    <lineage>
        <taxon>Bacteria</taxon>
        <taxon>Pseudomonadati</taxon>
        <taxon>Pseudomonadota</taxon>
        <taxon>Gammaproteobacteria</taxon>
        <taxon>Vibrionales</taxon>
        <taxon>Vibrionaceae</taxon>
        <taxon>Vibrio</taxon>
    </lineage>
</organism>
<protein>
    <recommendedName>
        <fullName evidence="3">ATP-binding protein</fullName>
    </recommendedName>
</protein>
<dbReference type="Proteomes" id="UP001253193">
    <property type="component" value="Unassembled WGS sequence"/>
</dbReference>
<comment type="caution">
    <text evidence="1">The sequence shown here is derived from an EMBL/GenBank/DDBJ whole genome shotgun (WGS) entry which is preliminary data.</text>
</comment>
<sequence length="1120" mass="126512">MTLINQYSIATRQQRSTRIDSDLNSDFFKGLVYHGTAQSALETLFRQYSQVGLRAYTLTGPYGSGKSTIALLLTGLLHHDNDMRHAALDTINQESKDLLEESIPYSSGWLQIRSVGGVNNPVDTFWNATLEALQSHPNTTKVYKKYAKVEIKTESTLIDIWEKLFKEVSDLVDGVLLLADEMGKSLEFINKNRGELHLFQDLAEVLGRIKTPVIFLGLLHQAFGEYAKDRGTKLQEEWGKIQGRYNDILYNVSTDETVALIAKSIVNIESVDNREDEHVSKVLNALTGKSERKKQLKQRLEQSVPLHPLTTLLLGPISKRRFSQNERSTFSFLNSHEQHSFQMFLKQNANKNARYTLENLWNYLETNLEHAILGSPDGHAWAAATESIRQARKKQVPEKAIEILKSIALLTLFGRPANLSATEDMLLAASDIDDKKELDEYLTTLKEASCIIYRKHLSSWVVFEGSDLDIPSLIEEKIEQLGSSDEAINHIEFSKQIIAKGYYHKIGTLRWAEQSLVQRFEQEQKTQIVANRKEEFANMLLLLEAQDQADLREYTKNNSTLILANANNSEDIIALAKEVYALELIKADKEIGRILQHDNVAQKEYQGRYINAEIALSNAIDEGFNNATWFYCGISSTTETLSEIVSTTASRIFNQTPVIKNELVNRNKLSGTAVSALKKLLEAMLDREDEENLGITGFPPEMSMYISCLKNTAVHTHELEQGSHWHKDHLTPEFVGIFEAANNLLKNKAGHTLLLSEVAELWSKAPFGLTQGVIPIYLLAFLKTLGQDIAFYEKDLGGEYAFIAEPDVDYVYKLIRSQHELAVKYIVLDQSEQEWLQKLSVFAATETSRDVANNVLAVATPLVTTMHNLPHWVKNAHNFIEDDLAANKQVIAIRDLFLQANDPHSLLIKDLPKLLNSEDELSYSQQIDVLENCFKILRGKHEQMLRQIKDKVKIIFPETGKELASMCKLVEDRTGDLRLKAFARELGKSEDGLMQWLESMIQIVIGRGKQSWNEGLLLTASAKISDFSQDFLSIVKSSHQSESLADAKPEATKTKLVSLVLEDDDGQLKSYKKEVRVTDSSSSDIKIQDVSRTLNALNLNEFERIHVLQTLLKEALEAQG</sequence>
<gene>
    <name evidence="1" type="ORF">QX249_27670</name>
</gene>
<dbReference type="EMBL" id="JAUHGG010000023">
    <property type="protein sequence ID" value="MDS1824404.1"/>
    <property type="molecule type" value="Genomic_DNA"/>
</dbReference>
<accession>A0AAW8Q9M5</accession>
<evidence type="ECO:0000313" key="2">
    <source>
        <dbReference type="Proteomes" id="UP001253193"/>
    </source>
</evidence>
<name>A0AAW8Q9M5_VIBPH</name>
<evidence type="ECO:0000313" key="1">
    <source>
        <dbReference type="EMBL" id="MDS1824404.1"/>
    </source>
</evidence>